<keyword evidence="2" id="KW-1185">Reference proteome</keyword>
<reference evidence="1 2" key="1">
    <citation type="submission" date="2024-08" db="EMBL/GenBank/DDBJ databases">
        <authorList>
            <person name="Cucini C."/>
            <person name="Frati F."/>
        </authorList>
    </citation>
    <scope>NUCLEOTIDE SEQUENCE [LARGE SCALE GENOMIC DNA]</scope>
</reference>
<dbReference type="InterPro" id="IPR011029">
    <property type="entry name" value="DEATH-like_dom_sf"/>
</dbReference>
<accession>A0ABP1PJ83</accession>
<protein>
    <submittedName>
        <fullName evidence="1">Uncharacterized protein</fullName>
    </submittedName>
</protein>
<gene>
    <name evidence="1" type="ORF">ODALV1_LOCUS53</name>
</gene>
<dbReference type="Proteomes" id="UP001642540">
    <property type="component" value="Unassembled WGS sequence"/>
</dbReference>
<comment type="caution">
    <text evidence="1">The sequence shown here is derived from an EMBL/GenBank/DDBJ whole genome shotgun (WGS) entry which is preliminary data.</text>
</comment>
<evidence type="ECO:0000313" key="1">
    <source>
        <dbReference type="EMBL" id="CAL8067978.1"/>
    </source>
</evidence>
<name>A0ABP1PJ83_9HEXA</name>
<proteinExistence type="predicted"/>
<sequence length="123" mass="14721">MEFTPIESHPFSFIYSCIKEESAYKLSKWESISKWLLPSSKINEIAETVRPIDARKRYYKTFEVWRIFQDQNATLQWLVDVLETENLPCAAKSIREQYKNVWRKTRTPFKSGLRVNYNSTKVF</sequence>
<dbReference type="EMBL" id="CAXLJM020000001">
    <property type="protein sequence ID" value="CAL8067978.1"/>
    <property type="molecule type" value="Genomic_DNA"/>
</dbReference>
<organism evidence="1 2">
    <name type="scientific">Orchesella dallaii</name>
    <dbReference type="NCBI Taxonomy" id="48710"/>
    <lineage>
        <taxon>Eukaryota</taxon>
        <taxon>Metazoa</taxon>
        <taxon>Ecdysozoa</taxon>
        <taxon>Arthropoda</taxon>
        <taxon>Hexapoda</taxon>
        <taxon>Collembola</taxon>
        <taxon>Entomobryomorpha</taxon>
        <taxon>Entomobryoidea</taxon>
        <taxon>Orchesellidae</taxon>
        <taxon>Orchesellinae</taxon>
        <taxon>Orchesella</taxon>
    </lineage>
</organism>
<evidence type="ECO:0000313" key="2">
    <source>
        <dbReference type="Proteomes" id="UP001642540"/>
    </source>
</evidence>
<dbReference type="SUPFAM" id="SSF47986">
    <property type="entry name" value="DEATH domain"/>
    <property type="match status" value="1"/>
</dbReference>